<feature type="domain" description="DUF5067" evidence="4">
    <location>
        <begin position="146"/>
        <end position="267"/>
    </location>
</feature>
<keyword evidence="1" id="KW-0732">Signal</keyword>
<feature type="compositionally biased region" description="Basic and acidic residues" evidence="2">
    <location>
        <begin position="1"/>
        <end position="10"/>
    </location>
</feature>
<feature type="transmembrane region" description="Helical" evidence="3">
    <location>
        <begin position="38"/>
        <end position="56"/>
    </location>
</feature>
<name>A0A5N5RKQ5_9BIFI</name>
<feature type="region of interest" description="Disordered" evidence="2">
    <location>
        <begin position="122"/>
        <end position="163"/>
    </location>
</feature>
<evidence type="ECO:0000313" key="5">
    <source>
        <dbReference type="EMBL" id="KAB5607723.1"/>
    </source>
</evidence>
<keyword evidence="3" id="KW-0472">Membrane</keyword>
<dbReference type="RefSeq" id="WP_151916422.1">
    <property type="nucleotide sequence ID" value="NZ_RQSP01000008.1"/>
</dbReference>
<sequence>MSVNDSDERNASGQIAHSGADQSGTAAQPAEAKGHMSVCGIVGLVFGVVGLALSFIPIINNIAAVFGLIGAVLGIIGLVGVMRGKRTGKAVAIIAIAISVASIVITLAMQAAASKAIDDAFSEKAPQSTQQKEPGGDDSKTKGENSDNDADEPAAAKGDQDKEGDLRDMHVTIVSAVKSGNDYNGKPTVLVTYEWVNQTEKNGSFIALADAKVFQNGRSLELAMYIDNPQGYDASSSMTALQPKAKGTVTEGYVLQDDSPITVEVTDLFSLDDSAKVKHTFDLQ</sequence>
<feature type="compositionally biased region" description="Basic and acidic residues" evidence="2">
    <location>
        <begin position="134"/>
        <end position="145"/>
    </location>
</feature>
<dbReference type="OrthoDB" id="3240463at2"/>
<dbReference type="InterPro" id="IPR031989">
    <property type="entry name" value="DUF5067"/>
</dbReference>
<keyword evidence="3" id="KW-1133">Transmembrane helix</keyword>
<dbReference type="AlphaFoldDB" id="A0A5N5RKQ5"/>
<organism evidence="5 6">
    <name type="scientific">Bifidobacterium jacchi</name>
    <dbReference type="NCBI Taxonomy" id="2490545"/>
    <lineage>
        <taxon>Bacteria</taxon>
        <taxon>Bacillati</taxon>
        <taxon>Actinomycetota</taxon>
        <taxon>Actinomycetes</taxon>
        <taxon>Bifidobacteriales</taxon>
        <taxon>Bifidobacteriaceae</taxon>
        <taxon>Bifidobacterium</taxon>
    </lineage>
</organism>
<accession>A0A5N5RKQ5</accession>
<reference evidence="5 6" key="1">
    <citation type="journal article" date="2019" name="Int. J. Syst. Evol. Microbiol.">
        <title>Bifidobacterium jacchi sp. nov., isolated from the faeces of a baby common marmoset (Callithrix jacchus).</title>
        <authorList>
            <person name="Modesto M."/>
            <person name="Watanabe K."/>
            <person name="Arita M."/>
            <person name="Satti M."/>
            <person name="Oki K."/>
            <person name="Sciavilla P."/>
            <person name="Patavino C."/>
            <person name="Camma C."/>
            <person name="Michelini S."/>
            <person name="Sgorbati B."/>
            <person name="Mattarelli P."/>
        </authorList>
    </citation>
    <scope>NUCLEOTIDE SEQUENCE [LARGE SCALE GENOMIC DNA]</scope>
    <source>
        <strain evidence="5 6">MRM 9.3</strain>
    </source>
</reference>
<evidence type="ECO:0000256" key="2">
    <source>
        <dbReference type="SAM" id="MobiDB-lite"/>
    </source>
</evidence>
<comment type="caution">
    <text evidence="5">The sequence shown here is derived from an EMBL/GenBank/DDBJ whole genome shotgun (WGS) entry which is preliminary data.</text>
</comment>
<dbReference type="Proteomes" id="UP000326336">
    <property type="component" value="Unassembled WGS sequence"/>
</dbReference>
<proteinExistence type="predicted"/>
<dbReference type="EMBL" id="RQSP01000008">
    <property type="protein sequence ID" value="KAB5607723.1"/>
    <property type="molecule type" value="Genomic_DNA"/>
</dbReference>
<keyword evidence="6" id="KW-1185">Reference proteome</keyword>
<feature type="transmembrane region" description="Helical" evidence="3">
    <location>
        <begin position="62"/>
        <end position="81"/>
    </location>
</feature>
<keyword evidence="3" id="KW-0812">Transmembrane</keyword>
<evidence type="ECO:0000259" key="4">
    <source>
        <dbReference type="Pfam" id="PF16729"/>
    </source>
</evidence>
<protein>
    <submittedName>
        <fullName evidence="5">DUF5067 domain-containing protein</fullName>
    </submittedName>
</protein>
<evidence type="ECO:0000313" key="6">
    <source>
        <dbReference type="Proteomes" id="UP000326336"/>
    </source>
</evidence>
<feature type="region of interest" description="Disordered" evidence="2">
    <location>
        <begin position="1"/>
        <end position="27"/>
    </location>
</feature>
<evidence type="ECO:0000256" key="3">
    <source>
        <dbReference type="SAM" id="Phobius"/>
    </source>
</evidence>
<dbReference type="InterPro" id="IPR029050">
    <property type="entry name" value="Immunoprotect_excell_Ig-like"/>
</dbReference>
<feature type="transmembrane region" description="Helical" evidence="3">
    <location>
        <begin position="90"/>
        <end position="113"/>
    </location>
</feature>
<feature type="compositionally biased region" description="Polar residues" evidence="2">
    <location>
        <begin position="11"/>
        <end position="26"/>
    </location>
</feature>
<dbReference type="Pfam" id="PF16729">
    <property type="entry name" value="DUF5067"/>
    <property type="match status" value="1"/>
</dbReference>
<gene>
    <name evidence="5" type="ORF">EHS19_03575</name>
</gene>
<evidence type="ECO:0000256" key="1">
    <source>
        <dbReference type="ARBA" id="ARBA00022729"/>
    </source>
</evidence>
<dbReference type="Gene3D" id="2.60.40.1240">
    <property type="match status" value="1"/>
</dbReference>